<reference evidence="3" key="1">
    <citation type="journal article" date="2019" name="Int. J. Syst. Evol. Microbiol.">
        <title>The Global Catalogue of Microorganisms (GCM) 10K type strain sequencing project: providing services to taxonomists for standard genome sequencing and annotation.</title>
        <authorList>
            <consortium name="The Broad Institute Genomics Platform"/>
            <consortium name="The Broad Institute Genome Sequencing Center for Infectious Disease"/>
            <person name="Wu L."/>
            <person name="Ma J."/>
        </authorList>
    </citation>
    <scope>NUCLEOTIDE SEQUENCE [LARGE SCALE GENOMIC DNA]</scope>
    <source>
        <strain evidence="3">CCM 8749</strain>
    </source>
</reference>
<comment type="caution">
    <text evidence="2">The sequence shown here is derived from an EMBL/GenBank/DDBJ whole genome shotgun (WGS) entry which is preliminary data.</text>
</comment>
<organism evidence="2 3">
    <name type="scientific">Marinicrinis lubricantis</name>
    <dbReference type="NCBI Taxonomy" id="2086470"/>
    <lineage>
        <taxon>Bacteria</taxon>
        <taxon>Bacillati</taxon>
        <taxon>Bacillota</taxon>
        <taxon>Bacilli</taxon>
        <taxon>Bacillales</taxon>
        <taxon>Paenibacillaceae</taxon>
    </lineage>
</organism>
<protein>
    <submittedName>
        <fullName evidence="2">Na-translocating system protein MpsC family protein</fullName>
    </submittedName>
</protein>
<gene>
    <name evidence="2" type="ORF">ACFPXP_14115</name>
</gene>
<dbReference type="Pfam" id="PF10057">
    <property type="entry name" value="MpsC"/>
    <property type="match status" value="1"/>
</dbReference>
<proteinExistence type="predicted"/>
<dbReference type="InterPro" id="IPR018745">
    <property type="entry name" value="MpsC"/>
</dbReference>
<sequence>MFRSSMYQEDLIRLTSSLSKLLKQRFGKGPEKCFVTFYRNRLTVNIRNFVTSAEEVLIEHDQTSLALHFRSAVMDKVCKEFAQEACSVLGTSFDLYYNDWDYVMNSGILLMESKQAKEEAAEWGCPITGPLFEQIRQLSSEGYKVPDRMDLIQLNQNTYAVNCEGILLQIEKELLKRGHLDILQDRFLEMKKKYMLERKAFAKIFGRDIEGLFMTWDIHQDQSYIFFCLE</sequence>
<evidence type="ECO:0000259" key="1">
    <source>
        <dbReference type="Pfam" id="PF10057"/>
    </source>
</evidence>
<evidence type="ECO:0000313" key="2">
    <source>
        <dbReference type="EMBL" id="MFC5987538.1"/>
    </source>
</evidence>
<dbReference type="RefSeq" id="WP_379894934.1">
    <property type="nucleotide sequence ID" value="NZ_CBCSCT010000038.1"/>
</dbReference>
<dbReference type="Proteomes" id="UP001596250">
    <property type="component" value="Unassembled WGS sequence"/>
</dbReference>
<name>A0ABW1IRS5_9BACL</name>
<feature type="domain" description="Na+-translocating membrane potential-generating system MpsC" evidence="1">
    <location>
        <begin position="15"/>
        <end position="110"/>
    </location>
</feature>
<dbReference type="EMBL" id="JBHSQV010000165">
    <property type="protein sequence ID" value="MFC5987538.1"/>
    <property type="molecule type" value="Genomic_DNA"/>
</dbReference>
<keyword evidence="3" id="KW-1185">Reference proteome</keyword>
<evidence type="ECO:0000313" key="3">
    <source>
        <dbReference type="Proteomes" id="UP001596250"/>
    </source>
</evidence>
<accession>A0ABW1IRS5</accession>